<dbReference type="InterPro" id="IPR011990">
    <property type="entry name" value="TPR-like_helical_dom_sf"/>
</dbReference>
<accession>W7TYP5</accession>
<sequence length="332" mass="38429">MRQRLRLLHTMSSVSSMGEAATLLNRAMLNTACGRFEDALCLLDDVLGMASAETTSVEEARMQARAAKVKGTVLQEMGLMKEASVWYELSVRAGRRLLQQAPLSEDLRKYFPSLRYVHNQLAQFYLSVRAFALVLEHFEQLVALTDDAGHRRLLLREFERLSLEHDFWQDVTPGMLDQELEQGRRWYREKCWEEAALQFRRVVQLARLASFSSGDGTRMVEARALGNYATVLKDLRRCDESILAYRLCCRLLEELEEEQMERRMLNGLSLSLIEAHRYEDAAVVCERLLVLTERDDNVELVKTRLEEIQACLRDGRRTMERESVDEGNEETR</sequence>
<evidence type="ECO:0000313" key="2">
    <source>
        <dbReference type="Proteomes" id="UP000019335"/>
    </source>
</evidence>
<dbReference type="OrthoDB" id="190473at2759"/>
<gene>
    <name evidence="1" type="ORF">Naga_100009g50</name>
</gene>
<dbReference type="EMBL" id="AZIL01000279">
    <property type="protein sequence ID" value="EWM28598.1"/>
    <property type="molecule type" value="Genomic_DNA"/>
</dbReference>
<keyword evidence="2" id="KW-1185">Reference proteome</keyword>
<dbReference type="Gene3D" id="1.25.40.10">
    <property type="entry name" value="Tetratricopeptide repeat domain"/>
    <property type="match status" value="2"/>
</dbReference>
<organism evidence="1 2">
    <name type="scientific">Nannochloropsis gaditana</name>
    <dbReference type="NCBI Taxonomy" id="72520"/>
    <lineage>
        <taxon>Eukaryota</taxon>
        <taxon>Sar</taxon>
        <taxon>Stramenopiles</taxon>
        <taxon>Ochrophyta</taxon>
        <taxon>Eustigmatophyceae</taxon>
        <taxon>Eustigmatales</taxon>
        <taxon>Monodopsidaceae</taxon>
        <taxon>Nannochloropsis</taxon>
    </lineage>
</organism>
<dbReference type="AlphaFoldDB" id="W7TYP5"/>
<dbReference type="Proteomes" id="UP000019335">
    <property type="component" value="Chromosome 4"/>
</dbReference>
<dbReference type="SUPFAM" id="SSF48452">
    <property type="entry name" value="TPR-like"/>
    <property type="match status" value="2"/>
</dbReference>
<name>W7TYP5_9STRA</name>
<evidence type="ECO:0000313" key="1">
    <source>
        <dbReference type="EMBL" id="EWM28598.1"/>
    </source>
</evidence>
<proteinExistence type="predicted"/>
<comment type="caution">
    <text evidence="1">The sequence shown here is derived from an EMBL/GenBank/DDBJ whole genome shotgun (WGS) entry which is preliminary data.</text>
</comment>
<reference evidence="1 2" key="1">
    <citation type="journal article" date="2014" name="Mol. Plant">
        <title>Chromosome Scale Genome Assembly and Transcriptome Profiling of Nannochloropsis gaditana in Nitrogen Depletion.</title>
        <authorList>
            <person name="Corteggiani Carpinelli E."/>
            <person name="Telatin A."/>
            <person name="Vitulo N."/>
            <person name="Forcato C."/>
            <person name="D'Angelo M."/>
            <person name="Schiavon R."/>
            <person name="Vezzi A."/>
            <person name="Giacometti G.M."/>
            <person name="Morosinotto T."/>
            <person name="Valle G."/>
        </authorList>
    </citation>
    <scope>NUCLEOTIDE SEQUENCE [LARGE SCALE GENOMIC DNA]</scope>
    <source>
        <strain evidence="1 2">B-31</strain>
    </source>
</reference>
<protein>
    <submittedName>
        <fullName evidence="1">Tpr domain-containing protein</fullName>
    </submittedName>
</protein>